<evidence type="ECO:0000256" key="3">
    <source>
        <dbReference type="ARBA" id="ARBA00012684"/>
    </source>
</evidence>
<dbReference type="InterPro" id="IPR005202">
    <property type="entry name" value="TF_GRAS"/>
</dbReference>
<keyword evidence="8" id="KW-0804">Transcription</keyword>
<dbReference type="EC" id="3.5.99.2" evidence="3"/>
<keyword evidence="4" id="KW-0378">Hydrolase</keyword>
<keyword evidence="7" id="KW-1015">Disulfide bond</keyword>
<keyword evidence="5" id="KW-0784">Thiamine biosynthesis</keyword>
<feature type="region of interest" description="Disordered" evidence="15">
    <location>
        <begin position="1"/>
        <end position="30"/>
    </location>
</feature>
<comment type="catalytic activity">
    <reaction evidence="9">
        <text>N-formyl-4-amino-5-aminomethyl-2-methylpyrimidine + H2O = 4-amino-5-aminomethyl-2-methylpyrimidine + formate</text>
        <dbReference type="Rhea" id="RHEA:46212"/>
        <dbReference type="ChEBI" id="CHEBI:15377"/>
        <dbReference type="ChEBI" id="CHEBI:15740"/>
        <dbReference type="ChEBI" id="CHEBI:63416"/>
        <dbReference type="ChEBI" id="CHEBI:85895"/>
    </reaction>
</comment>
<accession>A0AAE1YNU0</accession>
<dbReference type="FunFam" id="1.20.910.10:FF:000007">
    <property type="entry name" value="Bifunctional TENA-E protein"/>
    <property type="match status" value="1"/>
</dbReference>
<feature type="domain" description="Thiaminase-2/PQQC" evidence="16">
    <location>
        <begin position="506"/>
        <end position="711"/>
    </location>
</feature>
<dbReference type="Pfam" id="PF03070">
    <property type="entry name" value="TENA_THI-4"/>
    <property type="match status" value="1"/>
</dbReference>
<feature type="region of interest" description="SAW" evidence="14">
    <location>
        <begin position="405"/>
        <end position="486"/>
    </location>
</feature>
<comment type="caution">
    <text evidence="17">The sequence shown here is derived from an EMBL/GenBank/DDBJ whole genome shotgun (WGS) entry which is preliminary data.</text>
</comment>
<name>A0AAE1YNU0_9LAMI</name>
<comment type="catalytic activity">
    <reaction evidence="1">
        <text>4-amino-5-aminomethyl-2-methylpyrimidine + H2O = 4-amino-5-hydroxymethyl-2-methylpyrimidine + NH4(+)</text>
        <dbReference type="Rhea" id="RHEA:31799"/>
        <dbReference type="ChEBI" id="CHEBI:15377"/>
        <dbReference type="ChEBI" id="CHEBI:16892"/>
        <dbReference type="ChEBI" id="CHEBI:28938"/>
        <dbReference type="ChEBI" id="CHEBI:63416"/>
        <dbReference type="EC" id="3.5.99.2"/>
    </reaction>
</comment>
<dbReference type="GO" id="GO:0009228">
    <property type="term" value="P:thiamine biosynthetic process"/>
    <property type="evidence" value="ECO:0007669"/>
    <property type="project" value="UniProtKB-KW"/>
</dbReference>
<evidence type="ECO:0000256" key="14">
    <source>
        <dbReference type="PROSITE-ProRule" id="PRU01191"/>
    </source>
</evidence>
<comment type="similarity">
    <text evidence="10">Belongs to the thiaminase-2 family.</text>
</comment>
<dbReference type="GO" id="GO:0050334">
    <property type="term" value="F:thiaminase activity"/>
    <property type="evidence" value="ECO:0007669"/>
    <property type="project" value="UniProtKB-EC"/>
</dbReference>
<protein>
    <recommendedName>
        <fullName evidence="3">aminopyrimidine aminohydrolase</fullName>
        <ecNumber evidence="3">3.5.99.2</ecNumber>
    </recommendedName>
    <alternativeName>
        <fullName evidence="12">Aminopyrimidine aminohydrolase</fullName>
    </alternativeName>
    <alternativeName>
        <fullName evidence="13">Formylaminopyrimidine amidohydrolase</fullName>
    </alternativeName>
    <alternativeName>
        <fullName evidence="11">Formylaminopyrimidine deformylase</fullName>
    </alternativeName>
</protein>
<organism evidence="17 18">
    <name type="scientific">Sesamum alatum</name>
    <dbReference type="NCBI Taxonomy" id="300844"/>
    <lineage>
        <taxon>Eukaryota</taxon>
        <taxon>Viridiplantae</taxon>
        <taxon>Streptophyta</taxon>
        <taxon>Embryophyta</taxon>
        <taxon>Tracheophyta</taxon>
        <taxon>Spermatophyta</taxon>
        <taxon>Magnoliopsida</taxon>
        <taxon>eudicotyledons</taxon>
        <taxon>Gunneridae</taxon>
        <taxon>Pentapetalae</taxon>
        <taxon>asterids</taxon>
        <taxon>lamiids</taxon>
        <taxon>Lamiales</taxon>
        <taxon>Pedaliaceae</taxon>
        <taxon>Sesamum</taxon>
    </lineage>
</organism>
<evidence type="ECO:0000256" key="7">
    <source>
        <dbReference type="ARBA" id="ARBA00023157"/>
    </source>
</evidence>
<evidence type="ECO:0000256" key="5">
    <source>
        <dbReference type="ARBA" id="ARBA00022977"/>
    </source>
</evidence>
<proteinExistence type="inferred from homology"/>
<keyword evidence="6" id="KW-0805">Transcription regulation</keyword>
<evidence type="ECO:0000256" key="15">
    <source>
        <dbReference type="SAM" id="MobiDB-lite"/>
    </source>
</evidence>
<dbReference type="CDD" id="cd19357">
    <property type="entry name" value="TenA_E_At3g16990-like"/>
    <property type="match status" value="1"/>
</dbReference>
<evidence type="ECO:0000256" key="13">
    <source>
        <dbReference type="ARBA" id="ARBA00082825"/>
    </source>
</evidence>
<gene>
    <name evidence="17" type="ORF">Salat_0550100</name>
</gene>
<reference evidence="17" key="1">
    <citation type="submission" date="2020-06" db="EMBL/GenBank/DDBJ databases">
        <authorList>
            <person name="Li T."/>
            <person name="Hu X."/>
            <person name="Zhang T."/>
            <person name="Song X."/>
            <person name="Zhang H."/>
            <person name="Dai N."/>
            <person name="Sheng W."/>
            <person name="Hou X."/>
            <person name="Wei L."/>
        </authorList>
    </citation>
    <scope>NUCLEOTIDE SEQUENCE</scope>
    <source>
        <strain evidence="17">3651</strain>
        <tissue evidence="17">Leaf</tissue>
    </source>
</reference>
<dbReference type="InterPro" id="IPR016084">
    <property type="entry name" value="Haem_Oase-like_multi-hlx"/>
</dbReference>
<evidence type="ECO:0000256" key="2">
    <source>
        <dbReference type="ARBA" id="ARBA00004948"/>
    </source>
</evidence>
<dbReference type="Gene3D" id="1.20.910.10">
    <property type="entry name" value="Heme oxygenase-like"/>
    <property type="match status" value="1"/>
</dbReference>
<dbReference type="SUPFAM" id="SSF48613">
    <property type="entry name" value="Heme oxygenase-like"/>
    <property type="match status" value="1"/>
</dbReference>
<evidence type="ECO:0000256" key="1">
    <source>
        <dbReference type="ARBA" id="ARBA00001881"/>
    </source>
</evidence>
<evidence type="ECO:0000256" key="4">
    <source>
        <dbReference type="ARBA" id="ARBA00022801"/>
    </source>
</evidence>
<sequence length="714" mass="81039">MASQCGDGEITADEESPSVVSHHAEAKKEVPWTPQPPFEILNKYASHVKRFRHGRIIRPAPETTAGRSPHQELSADSILELAKMRLLQHTSQRCGDSDSFKYDPHLSSESNKDVELTSCLLNAAEKFANQQFDCAEKLLRRCILLSSHADSPVERVVKFFAEAIHERVDIERGKIDLHKNIFHLEDTLFDYQPAILALEQKLPSAQVTQFTAIQAVLDGVGTARKIHLIDFGIKTGLHWSIMMQGLANRENYPLELLKITAVGTSKDRLDETGRRLSSFAESMNLPFLYKTVVSETKGLKKDSFEFDPDEVVAVYSGLCLWSQLAWPNQLREFLQFVKNLSPCVIVVNEIEASTNTSVFIDRFHGALPFTIATFDCLDTCLKGDTIYRKIVEDVFFRDMIRNIITAEDEERTFRHAKISFWKELFAEFEIVGTELSDSTLYQARLLVKGNAAWDSCTLDMNGNYMLIQSIVTGAKFSDDRSCQRSEERREVMDGSDRTAVTETWLKKHRLLYVGATRHPFLLGIRDGSVDFASFKRWLGQDYIFVRAFVPFIASLLLKAWKESDDDSDVDVILGGMAALNDEIAWFKKEASKWGVALNSVVPQQTNLDYCRFLESLTSPDVDYTLAITAFWVIEAVYQESFAHCLEDGSKTPEELKETCQRWGNDGFGQYCRALQNIANRRLEKASDDVLAKAEVNLLKVLEHEVEFWNMSHGV</sequence>
<dbReference type="InterPro" id="IPR004305">
    <property type="entry name" value="Thiaminase-2/PQQC"/>
</dbReference>
<reference evidence="17" key="2">
    <citation type="journal article" date="2024" name="Plant">
        <title>Genomic evolution and insights into agronomic trait innovations of Sesamum species.</title>
        <authorList>
            <person name="Miao H."/>
            <person name="Wang L."/>
            <person name="Qu L."/>
            <person name="Liu H."/>
            <person name="Sun Y."/>
            <person name="Le M."/>
            <person name="Wang Q."/>
            <person name="Wei S."/>
            <person name="Zheng Y."/>
            <person name="Lin W."/>
            <person name="Duan Y."/>
            <person name="Cao H."/>
            <person name="Xiong S."/>
            <person name="Wang X."/>
            <person name="Wei L."/>
            <person name="Li C."/>
            <person name="Ma Q."/>
            <person name="Ju M."/>
            <person name="Zhao R."/>
            <person name="Li G."/>
            <person name="Mu C."/>
            <person name="Tian Q."/>
            <person name="Mei H."/>
            <person name="Zhang T."/>
            <person name="Gao T."/>
            <person name="Zhang H."/>
        </authorList>
    </citation>
    <scope>NUCLEOTIDE SEQUENCE</scope>
    <source>
        <strain evidence="17">3651</strain>
    </source>
</reference>
<comment type="pathway">
    <text evidence="2">Cofactor biosynthesis; thiamine diphosphate biosynthesis.</text>
</comment>
<comment type="caution">
    <text evidence="14">Lacks conserved residue(s) required for the propagation of feature annotation.</text>
</comment>
<comment type="similarity">
    <text evidence="14">Belongs to the GRAS family.</text>
</comment>
<dbReference type="PANTHER" id="PTHR31636">
    <property type="entry name" value="OSJNBA0084A10.13 PROTEIN-RELATED"/>
    <property type="match status" value="1"/>
</dbReference>
<evidence type="ECO:0000259" key="16">
    <source>
        <dbReference type="Pfam" id="PF03070"/>
    </source>
</evidence>
<dbReference type="AlphaFoldDB" id="A0AAE1YNU0"/>
<evidence type="ECO:0000313" key="18">
    <source>
        <dbReference type="Proteomes" id="UP001293254"/>
    </source>
</evidence>
<dbReference type="Pfam" id="PF03514">
    <property type="entry name" value="GRAS"/>
    <property type="match status" value="1"/>
</dbReference>
<evidence type="ECO:0000256" key="10">
    <source>
        <dbReference type="ARBA" id="ARBA00060919"/>
    </source>
</evidence>
<keyword evidence="18" id="KW-1185">Reference proteome</keyword>
<dbReference type="EMBL" id="JACGWO010000002">
    <property type="protein sequence ID" value="KAK4433874.1"/>
    <property type="molecule type" value="Genomic_DNA"/>
</dbReference>
<evidence type="ECO:0000256" key="6">
    <source>
        <dbReference type="ARBA" id="ARBA00023015"/>
    </source>
</evidence>
<evidence type="ECO:0000313" key="17">
    <source>
        <dbReference type="EMBL" id="KAK4433874.1"/>
    </source>
</evidence>
<evidence type="ECO:0000256" key="8">
    <source>
        <dbReference type="ARBA" id="ARBA00023163"/>
    </source>
</evidence>
<evidence type="ECO:0000256" key="11">
    <source>
        <dbReference type="ARBA" id="ARBA00077314"/>
    </source>
</evidence>
<dbReference type="Proteomes" id="UP001293254">
    <property type="component" value="Unassembled WGS sequence"/>
</dbReference>
<evidence type="ECO:0000256" key="12">
    <source>
        <dbReference type="ARBA" id="ARBA00079571"/>
    </source>
</evidence>
<evidence type="ECO:0000256" key="9">
    <source>
        <dbReference type="ARBA" id="ARBA00050721"/>
    </source>
</evidence>
<dbReference type="PROSITE" id="PS50985">
    <property type="entry name" value="GRAS"/>
    <property type="match status" value="1"/>
</dbReference>